<dbReference type="Proteomes" id="UP000279236">
    <property type="component" value="Unassembled WGS sequence"/>
</dbReference>
<evidence type="ECO:0000313" key="7">
    <source>
        <dbReference type="EMBL" id="RSH86414.1"/>
    </source>
</evidence>
<dbReference type="Pfam" id="PF06687">
    <property type="entry name" value="SUR7"/>
    <property type="match status" value="1"/>
</dbReference>
<accession>A0A427Y5S1</accession>
<dbReference type="EMBL" id="RSCE01000002">
    <property type="protein sequence ID" value="RSH86414.1"/>
    <property type="molecule type" value="Genomic_DNA"/>
</dbReference>
<evidence type="ECO:0000256" key="5">
    <source>
        <dbReference type="SAM" id="Phobius"/>
    </source>
</evidence>
<keyword evidence="3 5" id="KW-1133">Transmembrane helix</keyword>
<dbReference type="GeneID" id="39589207"/>
<feature type="chain" id="PRO_5019288507" description="Pali-domain-containing protein" evidence="6">
    <location>
        <begin position="31"/>
        <end position="197"/>
    </location>
</feature>
<feature type="transmembrane region" description="Helical" evidence="5">
    <location>
        <begin position="118"/>
        <end position="140"/>
    </location>
</feature>
<keyword evidence="8" id="KW-1185">Reference proteome</keyword>
<dbReference type="OrthoDB" id="2354757at2759"/>
<evidence type="ECO:0000256" key="1">
    <source>
        <dbReference type="ARBA" id="ARBA00004141"/>
    </source>
</evidence>
<dbReference type="PANTHER" id="PTHR28013">
    <property type="entry name" value="PROTEIN DCV1-RELATED"/>
    <property type="match status" value="1"/>
</dbReference>
<proteinExistence type="predicted"/>
<dbReference type="PANTHER" id="PTHR28013:SF3">
    <property type="entry name" value="PROTEIN DCV1-RELATED"/>
    <property type="match status" value="1"/>
</dbReference>
<comment type="caution">
    <text evidence="7">The sequence shown here is derived from an EMBL/GenBank/DDBJ whole genome shotgun (WGS) entry which is preliminary data.</text>
</comment>
<organism evidence="7 8">
    <name type="scientific">Apiotrichum porosum</name>
    <dbReference type="NCBI Taxonomy" id="105984"/>
    <lineage>
        <taxon>Eukaryota</taxon>
        <taxon>Fungi</taxon>
        <taxon>Dikarya</taxon>
        <taxon>Basidiomycota</taxon>
        <taxon>Agaricomycotina</taxon>
        <taxon>Tremellomycetes</taxon>
        <taxon>Trichosporonales</taxon>
        <taxon>Trichosporonaceae</taxon>
        <taxon>Apiotrichum</taxon>
    </lineage>
</organism>
<feature type="signal peptide" evidence="6">
    <location>
        <begin position="1"/>
        <end position="30"/>
    </location>
</feature>
<gene>
    <name evidence="7" type="ORF">EHS24_004664</name>
</gene>
<dbReference type="GO" id="GO:0005886">
    <property type="term" value="C:plasma membrane"/>
    <property type="evidence" value="ECO:0007669"/>
    <property type="project" value="InterPro"/>
</dbReference>
<dbReference type="RefSeq" id="XP_028479199.1">
    <property type="nucleotide sequence ID" value="XM_028620227.1"/>
</dbReference>
<name>A0A427Y5S1_9TREE</name>
<comment type="subcellular location">
    <subcellularLocation>
        <location evidence="1">Membrane</location>
        <topology evidence="1">Multi-pass membrane protein</topology>
    </subcellularLocation>
</comment>
<evidence type="ECO:0000256" key="2">
    <source>
        <dbReference type="ARBA" id="ARBA00022692"/>
    </source>
</evidence>
<reference evidence="7 8" key="1">
    <citation type="submission" date="2018-11" db="EMBL/GenBank/DDBJ databases">
        <title>Genome sequence of Apiotrichum porosum DSM 27194.</title>
        <authorList>
            <person name="Aliyu H."/>
            <person name="Gorte O."/>
            <person name="Ochsenreither K."/>
        </authorList>
    </citation>
    <scope>NUCLEOTIDE SEQUENCE [LARGE SCALE GENOMIC DNA]</scope>
    <source>
        <strain evidence="7 8">DSM 27194</strain>
    </source>
</reference>
<feature type="transmembrane region" description="Helical" evidence="5">
    <location>
        <begin position="88"/>
        <end position="111"/>
    </location>
</feature>
<dbReference type="InterPro" id="IPR009571">
    <property type="entry name" value="SUR7/Rim9-like_fungi"/>
</dbReference>
<feature type="transmembrane region" description="Helical" evidence="5">
    <location>
        <begin position="160"/>
        <end position="182"/>
    </location>
</feature>
<evidence type="ECO:0008006" key="9">
    <source>
        <dbReference type="Google" id="ProtNLM"/>
    </source>
</evidence>
<evidence type="ECO:0000256" key="3">
    <source>
        <dbReference type="ARBA" id="ARBA00022989"/>
    </source>
</evidence>
<keyword evidence="2 5" id="KW-0812">Transmembrane</keyword>
<keyword evidence="6" id="KW-0732">Signal</keyword>
<dbReference type="InterPro" id="IPR051380">
    <property type="entry name" value="pH-response_reg_palI/RIM9"/>
</dbReference>
<evidence type="ECO:0000256" key="4">
    <source>
        <dbReference type="ARBA" id="ARBA00023136"/>
    </source>
</evidence>
<dbReference type="GO" id="GO:0035838">
    <property type="term" value="C:growing cell tip"/>
    <property type="evidence" value="ECO:0007669"/>
    <property type="project" value="TreeGrafter"/>
</dbReference>
<evidence type="ECO:0000256" key="6">
    <source>
        <dbReference type="SAM" id="SignalP"/>
    </source>
</evidence>
<evidence type="ECO:0000313" key="8">
    <source>
        <dbReference type="Proteomes" id="UP000279236"/>
    </source>
</evidence>
<dbReference type="AlphaFoldDB" id="A0A427Y5S1"/>
<dbReference type="GO" id="GO:0032153">
    <property type="term" value="C:cell division site"/>
    <property type="evidence" value="ECO:0007669"/>
    <property type="project" value="TreeGrafter"/>
</dbReference>
<protein>
    <recommendedName>
        <fullName evidence="9">Pali-domain-containing protein</fullName>
    </recommendedName>
</protein>
<sequence length="197" mass="20417">MPSPALPGLFFAFAAAVLLLFASVTPPAWDKYGFLEVTSGAATTVFGVFGTCIRGGACTKHHVGYPLEAQGVSVDMNTSILHNLTYTFILHPIAGGLAFLAFLFGILGVGAASRVGTILMSVCAFFGTLAAVVVFVIDMVVWNVLHNRLTSSNVPSSLGIANWLTAGAVAALLLSTCTGMCGSCGRFATGRMAGEKY</sequence>
<keyword evidence="4 5" id="KW-0472">Membrane</keyword>